<dbReference type="RefSeq" id="WP_129354136.1">
    <property type="nucleotide sequence ID" value="NZ_CP026538.1"/>
</dbReference>
<evidence type="ECO:0000313" key="2">
    <source>
        <dbReference type="EMBL" id="QAZ68570.1"/>
    </source>
</evidence>
<feature type="transmembrane region" description="Helical" evidence="1">
    <location>
        <begin position="102"/>
        <end position="120"/>
    </location>
</feature>
<feature type="transmembrane region" description="Helical" evidence="1">
    <location>
        <begin position="72"/>
        <end position="96"/>
    </location>
</feature>
<feature type="transmembrane region" description="Helical" evidence="1">
    <location>
        <begin position="229"/>
        <end position="248"/>
    </location>
</feature>
<feature type="transmembrane region" description="Helical" evidence="1">
    <location>
        <begin position="127"/>
        <end position="143"/>
    </location>
</feature>
<reference evidence="2 3" key="1">
    <citation type="submission" date="2018-02" db="EMBL/GenBank/DDBJ databases">
        <title>Genome sequence of Desulfovibrio carbinolicus DSM 3852.</title>
        <authorList>
            <person name="Wilbanks E."/>
            <person name="Skennerton C.T."/>
            <person name="Orphan V.J."/>
        </authorList>
    </citation>
    <scope>NUCLEOTIDE SEQUENCE [LARGE SCALE GENOMIC DNA]</scope>
    <source>
        <strain evidence="2 3">DSM 3852</strain>
    </source>
</reference>
<keyword evidence="1" id="KW-0812">Transmembrane</keyword>
<dbReference type="EMBL" id="CP026538">
    <property type="protein sequence ID" value="QAZ68570.1"/>
    <property type="molecule type" value="Genomic_DNA"/>
</dbReference>
<sequence length="310" mass="32328">MARTILLGALAALFFSATFILNRAMSLEGGHWLWSASLRYAFMLPILLLWTLASGGPRAVAEALRLFGRNPLFWTLAGSIGFGVFYAGVTLAAAYSPGWVTATTWQATILATPLVLAALGRRVPKKGLAFTGAIFAGIVLVNIEQAGPLADVGSLWGVAAVLTAALAYPLGNQLVWEARHGGKGRIPRIDQPSLDAGRTPTLLLTIGSIPFWLVLIAVTQPPPPSQGQVIQTGLVALSAGVIATTLFLRARSRAKNAYELAAVDATQALEVVFCLAGETLLLAAPLPGPLGAAGIALAVGGLVLYVCRQV</sequence>
<dbReference type="Proteomes" id="UP000293296">
    <property type="component" value="Chromosome"/>
</dbReference>
<dbReference type="KEGG" id="dcb:C3Y92_15570"/>
<organism evidence="2 3">
    <name type="scientific">Solidesulfovibrio carbinolicus</name>
    <dbReference type="NCBI Taxonomy" id="296842"/>
    <lineage>
        <taxon>Bacteria</taxon>
        <taxon>Pseudomonadati</taxon>
        <taxon>Thermodesulfobacteriota</taxon>
        <taxon>Desulfovibrionia</taxon>
        <taxon>Desulfovibrionales</taxon>
        <taxon>Desulfovibrionaceae</taxon>
        <taxon>Solidesulfovibrio</taxon>
    </lineage>
</organism>
<name>A0A4P6HQU9_9BACT</name>
<keyword evidence="1" id="KW-0472">Membrane</keyword>
<evidence type="ECO:0000256" key="1">
    <source>
        <dbReference type="SAM" id="Phobius"/>
    </source>
</evidence>
<dbReference type="InterPro" id="IPR032713">
    <property type="entry name" value="EmrE"/>
</dbReference>
<dbReference type="AlphaFoldDB" id="A0A4P6HQU9"/>
<feature type="transmembrane region" description="Helical" evidence="1">
    <location>
        <begin position="155"/>
        <end position="176"/>
    </location>
</feature>
<feature type="transmembrane region" description="Helical" evidence="1">
    <location>
        <begin position="260"/>
        <end position="284"/>
    </location>
</feature>
<keyword evidence="1" id="KW-1133">Transmembrane helix</keyword>
<accession>A0A4P6HQU9</accession>
<dbReference type="Pfam" id="PF13536">
    <property type="entry name" value="EmrE"/>
    <property type="match status" value="1"/>
</dbReference>
<protein>
    <recommendedName>
        <fullName evidence="4">Multidrug resistance efflux transporter family protein</fullName>
    </recommendedName>
</protein>
<dbReference type="OrthoDB" id="3457556at2"/>
<feature type="transmembrane region" description="Helical" evidence="1">
    <location>
        <begin position="42"/>
        <end position="60"/>
    </location>
</feature>
<evidence type="ECO:0008006" key="4">
    <source>
        <dbReference type="Google" id="ProtNLM"/>
    </source>
</evidence>
<feature type="transmembrane region" description="Helical" evidence="1">
    <location>
        <begin position="197"/>
        <end position="217"/>
    </location>
</feature>
<evidence type="ECO:0000313" key="3">
    <source>
        <dbReference type="Proteomes" id="UP000293296"/>
    </source>
</evidence>
<gene>
    <name evidence="2" type="ORF">C3Y92_15570</name>
</gene>
<proteinExistence type="predicted"/>
<feature type="transmembrane region" description="Helical" evidence="1">
    <location>
        <begin position="290"/>
        <end position="307"/>
    </location>
</feature>
<keyword evidence="3" id="KW-1185">Reference proteome</keyword>